<organism evidence="3 4">
    <name type="scientific">Mollisia scopiformis</name>
    <name type="common">Conifer needle endophyte fungus</name>
    <name type="synonym">Phialocephala scopiformis</name>
    <dbReference type="NCBI Taxonomy" id="149040"/>
    <lineage>
        <taxon>Eukaryota</taxon>
        <taxon>Fungi</taxon>
        <taxon>Dikarya</taxon>
        <taxon>Ascomycota</taxon>
        <taxon>Pezizomycotina</taxon>
        <taxon>Leotiomycetes</taxon>
        <taxon>Helotiales</taxon>
        <taxon>Mollisiaceae</taxon>
        <taxon>Mollisia</taxon>
    </lineage>
</organism>
<dbReference type="EMBL" id="KQ947419">
    <property type="protein sequence ID" value="KUJ14744.1"/>
    <property type="molecule type" value="Genomic_DNA"/>
</dbReference>
<evidence type="ECO:0000256" key="1">
    <source>
        <dbReference type="SAM" id="MobiDB-lite"/>
    </source>
</evidence>
<protein>
    <recommendedName>
        <fullName evidence="5">Transmembrane protein UsgS</fullName>
    </recommendedName>
</protein>
<evidence type="ECO:0000313" key="4">
    <source>
        <dbReference type="Proteomes" id="UP000070700"/>
    </source>
</evidence>
<evidence type="ECO:0008006" key="5">
    <source>
        <dbReference type="Google" id="ProtNLM"/>
    </source>
</evidence>
<keyword evidence="2" id="KW-1133">Transmembrane helix</keyword>
<dbReference type="AlphaFoldDB" id="A0A194X3W9"/>
<dbReference type="RefSeq" id="XP_018069099.1">
    <property type="nucleotide sequence ID" value="XM_018221222.1"/>
</dbReference>
<dbReference type="Proteomes" id="UP000070700">
    <property type="component" value="Unassembled WGS sequence"/>
</dbReference>
<evidence type="ECO:0000256" key="2">
    <source>
        <dbReference type="SAM" id="Phobius"/>
    </source>
</evidence>
<dbReference type="PANTHER" id="PTHR38421:SF1">
    <property type="entry name" value="TRANSMEMBRANE PROTEIN"/>
    <property type="match status" value="1"/>
</dbReference>
<dbReference type="OrthoDB" id="10041630at2759"/>
<dbReference type="GeneID" id="28830948"/>
<feature type="transmembrane region" description="Helical" evidence="2">
    <location>
        <begin position="62"/>
        <end position="92"/>
    </location>
</feature>
<keyword evidence="2" id="KW-0812">Transmembrane</keyword>
<dbReference type="KEGG" id="psco:LY89DRAFT_751316"/>
<feature type="transmembrane region" description="Helical" evidence="2">
    <location>
        <begin position="104"/>
        <end position="123"/>
    </location>
</feature>
<feature type="transmembrane region" description="Helical" evidence="2">
    <location>
        <begin position="234"/>
        <end position="255"/>
    </location>
</feature>
<feature type="region of interest" description="Disordered" evidence="1">
    <location>
        <begin position="376"/>
        <end position="411"/>
    </location>
</feature>
<feature type="transmembrane region" description="Helical" evidence="2">
    <location>
        <begin position="302"/>
        <end position="327"/>
    </location>
</feature>
<keyword evidence="2" id="KW-0472">Membrane</keyword>
<keyword evidence="4" id="KW-1185">Reference proteome</keyword>
<accession>A0A194X3W9</accession>
<feature type="compositionally biased region" description="Polar residues" evidence="1">
    <location>
        <begin position="377"/>
        <end position="393"/>
    </location>
</feature>
<name>A0A194X3W9_MOLSC</name>
<sequence length="411" mass="46752">MSQVRPRSQRPMLTQEQLKKKLEVTNFDPNAILRGAQLTVVGALRALQNPALFTSEHYKQAALAVAAGIAIRLAISIPIIGIKVLLWFLSFIFNFEHSTWDDKIVNGLDFISEYVLQVPLFLMTMMRHVTPTLDNIPPLHSSKFRSHPFRLAWVDETYYKKHEGEDPSTLRETYYPNLRKYATRDGSTHSKSTAEALTMFLMRFGKKAGLSLAVFTLSYIPYIGRLVLPAASFYTFQNVVGLGPAGIIFGTGIFLPRRYLIIFLQSYFASRSLMRELLEPYFSRIRFNKEQKKHWFHDREGLLFGFGVGFYIFLRIPLLGVLIYGIAEASTAYLITKITDPPPPPNQSEGFAASQQEWRNKHEFLSVKLWDLDTNHNHGLSQATPNPANTQGTSSSIPSEPPPPYTEMRSR</sequence>
<proteinExistence type="predicted"/>
<dbReference type="InParanoid" id="A0A194X3W9"/>
<reference evidence="3 4" key="1">
    <citation type="submission" date="2015-10" db="EMBL/GenBank/DDBJ databases">
        <title>Full genome of DAOMC 229536 Phialocephala scopiformis, a fungal endophyte of spruce producing the potent anti-insectan compound rugulosin.</title>
        <authorList>
            <consortium name="DOE Joint Genome Institute"/>
            <person name="Walker A.K."/>
            <person name="Frasz S.L."/>
            <person name="Seifert K.A."/>
            <person name="Miller J.D."/>
            <person name="Mondo S.J."/>
            <person name="Labutti K."/>
            <person name="Lipzen A."/>
            <person name="Dockter R."/>
            <person name="Kennedy M."/>
            <person name="Grigoriev I.V."/>
            <person name="Spatafora J.W."/>
        </authorList>
    </citation>
    <scope>NUCLEOTIDE SEQUENCE [LARGE SCALE GENOMIC DNA]</scope>
    <source>
        <strain evidence="3 4">CBS 120377</strain>
    </source>
</reference>
<dbReference type="PANTHER" id="PTHR38421">
    <property type="entry name" value="TRANSMEMBRANE PROTEIN USGS"/>
    <property type="match status" value="1"/>
</dbReference>
<feature type="transmembrane region" description="Helical" evidence="2">
    <location>
        <begin position="208"/>
        <end position="228"/>
    </location>
</feature>
<evidence type="ECO:0000313" key="3">
    <source>
        <dbReference type="EMBL" id="KUJ14744.1"/>
    </source>
</evidence>
<gene>
    <name evidence="3" type="ORF">LY89DRAFT_751316</name>
</gene>